<comment type="caution">
    <text evidence="7">The sequence shown here is derived from an EMBL/GenBank/DDBJ whole genome shotgun (WGS) entry which is preliminary data.</text>
</comment>
<dbReference type="PANTHER" id="PTHR30349:SF81">
    <property type="entry name" value="TYROSINE RECOMBINASE XERC"/>
    <property type="match status" value="1"/>
</dbReference>
<accession>A0A5S4H969</accession>
<dbReference type="Gene3D" id="1.10.150.130">
    <property type="match status" value="1"/>
</dbReference>
<dbReference type="Gene3D" id="1.10.443.10">
    <property type="entry name" value="Intergrase catalytic core"/>
    <property type="match status" value="1"/>
</dbReference>
<feature type="domain" description="Core-binding (CB)" evidence="6">
    <location>
        <begin position="4"/>
        <end position="87"/>
    </location>
</feature>
<dbReference type="EMBL" id="VCKZ01000020">
    <property type="protein sequence ID" value="TMR41522.1"/>
    <property type="molecule type" value="Genomic_DNA"/>
</dbReference>
<name>A0A5S4H969_9ACTN</name>
<protein>
    <submittedName>
        <fullName evidence="7">Integrase</fullName>
    </submittedName>
</protein>
<organism evidence="7 8">
    <name type="scientific">Actinomadura geliboluensis</name>
    <dbReference type="NCBI Taxonomy" id="882440"/>
    <lineage>
        <taxon>Bacteria</taxon>
        <taxon>Bacillati</taxon>
        <taxon>Actinomycetota</taxon>
        <taxon>Actinomycetes</taxon>
        <taxon>Streptosporangiales</taxon>
        <taxon>Thermomonosporaceae</taxon>
        <taxon>Actinomadura</taxon>
    </lineage>
</organism>
<dbReference type="InterPro" id="IPR050090">
    <property type="entry name" value="Tyrosine_recombinase_XerCD"/>
</dbReference>
<dbReference type="PROSITE" id="PS51898">
    <property type="entry name" value="TYR_RECOMBINASE"/>
    <property type="match status" value="1"/>
</dbReference>
<dbReference type="CDD" id="cd00397">
    <property type="entry name" value="DNA_BRE_C"/>
    <property type="match status" value="1"/>
</dbReference>
<dbReference type="AlphaFoldDB" id="A0A5S4H969"/>
<dbReference type="OrthoDB" id="3183879at2"/>
<keyword evidence="1" id="KW-0229">DNA integration</keyword>
<dbReference type="Proteomes" id="UP000305238">
    <property type="component" value="Unassembled WGS sequence"/>
</dbReference>
<dbReference type="InterPro" id="IPR002104">
    <property type="entry name" value="Integrase_catalytic"/>
</dbReference>
<keyword evidence="3" id="KW-0233">DNA recombination</keyword>
<dbReference type="InterPro" id="IPR004107">
    <property type="entry name" value="Integrase_SAM-like_N"/>
</dbReference>
<feature type="domain" description="Tyr recombinase" evidence="5">
    <location>
        <begin position="108"/>
        <end position="290"/>
    </location>
</feature>
<dbReference type="SUPFAM" id="SSF56349">
    <property type="entry name" value="DNA breaking-rejoining enzymes"/>
    <property type="match status" value="1"/>
</dbReference>
<dbReference type="InterPro" id="IPR010998">
    <property type="entry name" value="Integrase_recombinase_N"/>
</dbReference>
<dbReference type="InterPro" id="IPR013762">
    <property type="entry name" value="Integrase-like_cat_sf"/>
</dbReference>
<evidence type="ECO:0000313" key="7">
    <source>
        <dbReference type="EMBL" id="TMR41522.1"/>
    </source>
</evidence>
<dbReference type="InterPro" id="IPR011010">
    <property type="entry name" value="DNA_brk_join_enz"/>
</dbReference>
<proteinExistence type="predicted"/>
<reference evidence="7 8" key="1">
    <citation type="submission" date="2019-05" db="EMBL/GenBank/DDBJ databases">
        <title>Draft genome sequence of Actinomadura geliboluensis A8036.</title>
        <authorList>
            <person name="Saricaoglu S."/>
            <person name="Isik K."/>
        </authorList>
    </citation>
    <scope>NUCLEOTIDE SEQUENCE [LARGE SCALE GENOMIC DNA]</scope>
    <source>
        <strain evidence="7 8">A8036</strain>
    </source>
</reference>
<evidence type="ECO:0000256" key="3">
    <source>
        <dbReference type="ARBA" id="ARBA00023172"/>
    </source>
</evidence>
<dbReference type="PROSITE" id="PS51900">
    <property type="entry name" value="CB"/>
    <property type="match status" value="1"/>
</dbReference>
<sequence>MTRDDVLALLDSWLLHLRAERKSDRTVRTYSDGVRAFVRWSDRADVPPELDRPTVNAFTASLIEDGAEAATVKSRQAAVRRFSAWLADEDEIDADHLAGLKPPKLDVKVIPELTEDQLKALLKACQGKDMRDRRDEALVRLMVETAARAGEVVDMELPDLDLRAGTAVVRRGKGGKGRRVPFGVQTGRALDRYLRARRTHRLAGTPRLWLGDRGKGLGYDGLYRALKGRAEAAGIEGFHPHILRHTAAGRWLEAGGSEGGLMAVAGWSSREMIDRYTRATTEKRAAEEARRLNLGDL</sequence>
<dbReference type="PANTHER" id="PTHR30349">
    <property type="entry name" value="PHAGE INTEGRASE-RELATED"/>
    <property type="match status" value="1"/>
</dbReference>
<evidence type="ECO:0000256" key="1">
    <source>
        <dbReference type="ARBA" id="ARBA00022908"/>
    </source>
</evidence>
<dbReference type="GO" id="GO:0015074">
    <property type="term" value="P:DNA integration"/>
    <property type="evidence" value="ECO:0007669"/>
    <property type="project" value="UniProtKB-KW"/>
</dbReference>
<gene>
    <name evidence="7" type="ORF">ETD96_05240</name>
</gene>
<dbReference type="GO" id="GO:0006310">
    <property type="term" value="P:DNA recombination"/>
    <property type="evidence" value="ECO:0007669"/>
    <property type="project" value="UniProtKB-KW"/>
</dbReference>
<keyword evidence="2 4" id="KW-0238">DNA-binding</keyword>
<dbReference type="GO" id="GO:0003677">
    <property type="term" value="F:DNA binding"/>
    <property type="evidence" value="ECO:0007669"/>
    <property type="project" value="UniProtKB-UniRule"/>
</dbReference>
<evidence type="ECO:0000313" key="8">
    <source>
        <dbReference type="Proteomes" id="UP000305238"/>
    </source>
</evidence>
<dbReference type="Pfam" id="PF02899">
    <property type="entry name" value="Phage_int_SAM_1"/>
    <property type="match status" value="1"/>
</dbReference>
<keyword evidence="8" id="KW-1185">Reference proteome</keyword>
<evidence type="ECO:0000256" key="4">
    <source>
        <dbReference type="PROSITE-ProRule" id="PRU01248"/>
    </source>
</evidence>
<dbReference type="Pfam" id="PF00589">
    <property type="entry name" value="Phage_integrase"/>
    <property type="match status" value="1"/>
</dbReference>
<evidence type="ECO:0000259" key="5">
    <source>
        <dbReference type="PROSITE" id="PS51898"/>
    </source>
</evidence>
<dbReference type="RefSeq" id="WP_138634894.1">
    <property type="nucleotide sequence ID" value="NZ_VCKZ01000020.1"/>
</dbReference>
<evidence type="ECO:0000256" key="2">
    <source>
        <dbReference type="ARBA" id="ARBA00023125"/>
    </source>
</evidence>
<evidence type="ECO:0000259" key="6">
    <source>
        <dbReference type="PROSITE" id="PS51900"/>
    </source>
</evidence>
<dbReference type="InterPro" id="IPR044068">
    <property type="entry name" value="CB"/>
</dbReference>